<name>A0ABY5DSP3_9ACTN</name>
<organism evidence="2 3">
    <name type="scientific">Paraconexibacter antarcticus</name>
    <dbReference type="NCBI Taxonomy" id="2949664"/>
    <lineage>
        <taxon>Bacteria</taxon>
        <taxon>Bacillati</taxon>
        <taxon>Actinomycetota</taxon>
        <taxon>Thermoleophilia</taxon>
        <taxon>Solirubrobacterales</taxon>
        <taxon>Paraconexibacteraceae</taxon>
        <taxon>Paraconexibacter</taxon>
    </lineage>
</organism>
<dbReference type="EMBL" id="CP098502">
    <property type="protein sequence ID" value="UTI65033.1"/>
    <property type="molecule type" value="Genomic_DNA"/>
</dbReference>
<keyword evidence="1" id="KW-1133">Transmembrane helix</keyword>
<feature type="transmembrane region" description="Helical" evidence="1">
    <location>
        <begin position="60"/>
        <end position="80"/>
    </location>
</feature>
<dbReference type="RefSeq" id="WP_254571725.1">
    <property type="nucleotide sequence ID" value="NZ_CP098502.1"/>
</dbReference>
<sequence>MLAAAPVPLLLGAPLRDSLAQVSSVPSDSSIGVLAHAYWHQLGYTLEQDLRYPADTAGPLAPVLYLGLAMLAALLIAVALRRPRNDAFWAVQHGTLAGSALLLLLANNPQGFRLELVLVPAVAAGVALVAQRLAPTDHHPGLAGPRAGEL</sequence>
<accession>A0ABY5DSP3</accession>
<evidence type="ECO:0000256" key="1">
    <source>
        <dbReference type="SAM" id="Phobius"/>
    </source>
</evidence>
<gene>
    <name evidence="2" type="ORF">NBH00_02210</name>
</gene>
<keyword evidence="1" id="KW-0472">Membrane</keyword>
<reference evidence="2 3" key="1">
    <citation type="submission" date="2022-06" db="EMBL/GenBank/DDBJ databases">
        <title>Paraconexibacter antarcticus.</title>
        <authorList>
            <person name="Kim C.S."/>
        </authorList>
    </citation>
    <scope>NUCLEOTIDE SEQUENCE [LARGE SCALE GENOMIC DNA]</scope>
    <source>
        <strain evidence="2 3">02-257</strain>
    </source>
</reference>
<keyword evidence="3" id="KW-1185">Reference proteome</keyword>
<protein>
    <submittedName>
        <fullName evidence="2">Uncharacterized protein</fullName>
    </submittedName>
</protein>
<proteinExistence type="predicted"/>
<evidence type="ECO:0000313" key="2">
    <source>
        <dbReference type="EMBL" id="UTI65033.1"/>
    </source>
</evidence>
<keyword evidence="1" id="KW-0812">Transmembrane</keyword>
<evidence type="ECO:0000313" key="3">
    <source>
        <dbReference type="Proteomes" id="UP001056035"/>
    </source>
</evidence>
<dbReference type="Proteomes" id="UP001056035">
    <property type="component" value="Chromosome"/>
</dbReference>